<organism evidence="2 3">
    <name type="scientific">Entotheonella factor</name>
    <dbReference type="NCBI Taxonomy" id="1429438"/>
    <lineage>
        <taxon>Bacteria</taxon>
        <taxon>Pseudomonadati</taxon>
        <taxon>Nitrospinota/Tectimicrobiota group</taxon>
        <taxon>Candidatus Tectimicrobiota</taxon>
        <taxon>Candidatus Entotheonellia</taxon>
        <taxon>Candidatus Entotheonellales</taxon>
        <taxon>Candidatus Entotheonellaceae</taxon>
        <taxon>Candidatus Entotheonella</taxon>
    </lineage>
</organism>
<name>W4L4P3_ENTF1</name>
<evidence type="ECO:0000313" key="2">
    <source>
        <dbReference type="EMBL" id="ETW92839.1"/>
    </source>
</evidence>
<accession>W4L4P3</accession>
<dbReference type="AlphaFoldDB" id="W4L4P3"/>
<dbReference type="Pfam" id="PF13449">
    <property type="entry name" value="Phytase-like"/>
    <property type="match status" value="1"/>
</dbReference>
<proteinExistence type="predicted"/>
<dbReference type="SUPFAM" id="SSF101898">
    <property type="entry name" value="NHL repeat"/>
    <property type="match status" value="1"/>
</dbReference>
<feature type="domain" description="Phytase-like" evidence="1">
    <location>
        <begin position="427"/>
        <end position="702"/>
    </location>
</feature>
<evidence type="ECO:0000313" key="3">
    <source>
        <dbReference type="Proteomes" id="UP000019141"/>
    </source>
</evidence>
<sequence length="721" mass="78250">VTEAQPVGVFNRIATFYIFENTDIDRETVAKIVAVSEDGNLLVYTDSETENVGFVDISDSANPQADGRRRMGGEPTSVAVTGQYALVGVNTSESFVDPRGRLKVIDLNTNNRRIVADLPLGGQPDSVAVSPDGAYAAVVIENERDEDLGDGAPPQLPAGFLVIVDLDGEPRDWTTRNVELTGIADLFPEDPEPEFVAINRDNIAAVTLQENNHIVLVNLADGSIVNDWNAGTADLMNIDVVENELIELDGMLTEVPREADAIVWVASDRLATADEGDLDGGSRSFTIYDPEGEDRFSSGNTLEHRVVRLGHYPEERSEDKGNEPEGITTGIYGDTQYLFVGSERSSVVFVYHIDPDAGRLDYVQALPTGVGPEGLLAIPERNLFVVASEVDSREDKIRSSITLYELGEGPATYPTIASANRADGLPIPWGALSALAADRDAPQTAYTAYDSFYRESRLFTVDLSASPPMITGEILLRDVNGSTFDLDIEGLSTRADGGFWVVSEGAGSVDDPDRPVTSMNLLMLLAADGTVLRQVELPEAVNELQRRFGFEGVASVGSGDDERVYVAFQREWVDDPDNQVRIGCYDPSSEEWTFFYYPIDEPESANGGWVGLSEIVAVDDTTFLVVERDNQGGPDAAIKKIYSFSIDGLNPRPQGRRFPVADKTLVRDILPDLQSDNGPVLEKVEGLMITADGVAWIVTDNDGVDDSSGETQFLSLGNISE</sequence>
<dbReference type="InterPro" id="IPR015943">
    <property type="entry name" value="WD40/YVTN_repeat-like_dom_sf"/>
</dbReference>
<dbReference type="InterPro" id="IPR027372">
    <property type="entry name" value="Phytase-like_dom"/>
</dbReference>
<dbReference type="InterPro" id="IPR052956">
    <property type="entry name" value="Mesenchyme-surface_protein"/>
</dbReference>
<comment type="caution">
    <text evidence="2">The sequence shown here is derived from an EMBL/GenBank/DDBJ whole genome shotgun (WGS) entry which is preliminary data.</text>
</comment>
<gene>
    <name evidence="2" type="ORF">ETSY1_41895</name>
</gene>
<dbReference type="InterPro" id="IPR011048">
    <property type="entry name" value="Haem_d1_sf"/>
</dbReference>
<keyword evidence="3" id="KW-1185">Reference proteome</keyword>
<dbReference type="EMBL" id="AZHW01001363">
    <property type="protein sequence ID" value="ETW92839.1"/>
    <property type="molecule type" value="Genomic_DNA"/>
</dbReference>
<dbReference type="Proteomes" id="UP000019141">
    <property type="component" value="Unassembled WGS sequence"/>
</dbReference>
<dbReference type="SUPFAM" id="SSF51004">
    <property type="entry name" value="C-terminal (heme d1) domain of cytochrome cd1-nitrite reductase"/>
    <property type="match status" value="1"/>
</dbReference>
<dbReference type="PANTHER" id="PTHR46928:SF1">
    <property type="entry name" value="MESENCHYME-SPECIFIC CELL SURFACE GLYCOPROTEIN"/>
    <property type="match status" value="1"/>
</dbReference>
<protein>
    <recommendedName>
        <fullName evidence="1">Phytase-like domain-containing protein</fullName>
    </recommendedName>
</protein>
<dbReference type="Gene3D" id="2.130.10.10">
    <property type="entry name" value="YVTN repeat-like/Quinoprotein amine dehydrogenase"/>
    <property type="match status" value="1"/>
</dbReference>
<reference evidence="2 3" key="1">
    <citation type="journal article" date="2014" name="Nature">
        <title>An environmental bacterial taxon with a large and distinct metabolic repertoire.</title>
        <authorList>
            <person name="Wilson M.C."/>
            <person name="Mori T."/>
            <person name="Ruckert C."/>
            <person name="Uria A.R."/>
            <person name="Helf M.J."/>
            <person name="Takada K."/>
            <person name="Gernert C."/>
            <person name="Steffens U.A."/>
            <person name="Heycke N."/>
            <person name="Schmitt S."/>
            <person name="Rinke C."/>
            <person name="Helfrich E.J."/>
            <person name="Brachmann A.O."/>
            <person name="Gurgui C."/>
            <person name="Wakimoto T."/>
            <person name="Kracht M."/>
            <person name="Crusemann M."/>
            <person name="Hentschel U."/>
            <person name="Abe I."/>
            <person name="Matsunaga S."/>
            <person name="Kalinowski J."/>
            <person name="Takeyama H."/>
            <person name="Piel J."/>
        </authorList>
    </citation>
    <scope>NUCLEOTIDE SEQUENCE [LARGE SCALE GENOMIC DNA]</scope>
    <source>
        <strain evidence="3">TSY1</strain>
    </source>
</reference>
<feature type="non-terminal residue" evidence="2">
    <location>
        <position position="1"/>
    </location>
</feature>
<dbReference type="PANTHER" id="PTHR46928">
    <property type="entry name" value="MESENCHYME-SPECIFIC CELL SURFACE GLYCOPROTEIN"/>
    <property type="match status" value="1"/>
</dbReference>
<dbReference type="PATRIC" id="fig|1429438.4.peg.7838"/>
<dbReference type="HOGENOM" id="CLU_010077_0_0_7"/>
<evidence type="ECO:0000259" key="1">
    <source>
        <dbReference type="Pfam" id="PF13449"/>
    </source>
</evidence>